<reference evidence="2 3" key="1">
    <citation type="submission" date="2016-10" db="EMBL/GenBank/DDBJ databases">
        <authorList>
            <person name="de Groot N.N."/>
        </authorList>
    </citation>
    <scope>NUCLEOTIDE SEQUENCE [LARGE SCALE GENOMIC DNA]</scope>
    <source>
        <strain evidence="2 3">DSM 43067</strain>
    </source>
</reference>
<feature type="domain" description="Bacterial bifunctional deaminase-reductase C-terminal" evidence="1">
    <location>
        <begin position="5"/>
        <end position="165"/>
    </location>
</feature>
<dbReference type="InterPro" id="IPR002734">
    <property type="entry name" value="RibDG_C"/>
</dbReference>
<dbReference type="eggNOG" id="COG0262">
    <property type="taxonomic scope" value="Bacteria"/>
</dbReference>
<name>A0A1I5HFP3_9ACTN</name>
<organism evidence="2 3">
    <name type="scientific">Actinomadura madurae</name>
    <dbReference type="NCBI Taxonomy" id="1993"/>
    <lineage>
        <taxon>Bacteria</taxon>
        <taxon>Bacillati</taxon>
        <taxon>Actinomycetota</taxon>
        <taxon>Actinomycetes</taxon>
        <taxon>Streptosporangiales</taxon>
        <taxon>Thermomonosporaceae</taxon>
        <taxon>Actinomadura</taxon>
    </lineage>
</organism>
<accession>A0A1I5HFP3</accession>
<proteinExistence type="predicted"/>
<dbReference type="Pfam" id="PF01872">
    <property type="entry name" value="RibD_C"/>
    <property type="match status" value="1"/>
</dbReference>
<dbReference type="OrthoDB" id="3471694at2"/>
<dbReference type="InParanoid" id="A0A1I5HFP3"/>
<dbReference type="EMBL" id="FOVH01000006">
    <property type="protein sequence ID" value="SFO47065.1"/>
    <property type="molecule type" value="Genomic_DNA"/>
</dbReference>
<evidence type="ECO:0000313" key="3">
    <source>
        <dbReference type="Proteomes" id="UP000183413"/>
    </source>
</evidence>
<dbReference type="Gene3D" id="3.40.430.10">
    <property type="entry name" value="Dihydrofolate Reductase, subunit A"/>
    <property type="match status" value="1"/>
</dbReference>
<dbReference type="SUPFAM" id="SSF53597">
    <property type="entry name" value="Dihydrofolate reductase-like"/>
    <property type="match status" value="1"/>
</dbReference>
<dbReference type="STRING" id="1993.SAMN04489713_106199"/>
<keyword evidence="3" id="KW-1185">Reference proteome</keyword>
<dbReference type="GeneID" id="99648164"/>
<dbReference type="GO" id="GO:0008703">
    <property type="term" value="F:5-amino-6-(5-phosphoribosylamino)uracil reductase activity"/>
    <property type="evidence" value="ECO:0007669"/>
    <property type="project" value="InterPro"/>
</dbReference>
<evidence type="ECO:0000259" key="1">
    <source>
        <dbReference type="Pfam" id="PF01872"/>
    </source>
</evidence>
<dbReference type="AlphaFoldDB" id="A0A1I5HFP3"/>
<evidence type="ECO:0000313" key="2">
    <source>
        <dbReference type="EMBL" id="SFO47065.1"/>
    </source>
</evidence>
<protein>
    <submittedName>
        <fullName evidence="2">Dihydrofolate reductase</fullName>
    </submittedName>
</protein>
<dbReference type="InterPro" id="IPR024072">
    <property type="entry name" value="DHFR-like_dom_sf"/>
</dbReference>
<dbReference type="InterPro" id="IPR050765">
    <property type="entry name" value="Riboflavin_Biosynth_HTPR"/>
</dbReference>
<gene>
    <name evidence="2" type="ORF">SAMN04489713_106199</name>
</gene>
<dbReference type="PANTHER" id="PTHR38011:SF2">
    <property type="entry name" value="BIFUNCTIONAL DEAMINASE-REDUCTASE DOMAIN PROTEIN"/>
    <property type="match status" value="1"/>
</dbReference>
<dbReference type="GO" id="GO:0009231">
    <property type="term" value="P:riboflavin biosynthetic process"/>
    <property type="evidence" value="ECO:0007669"/>
    <property type="project" value="InterPro"/>
</dbReference>
<dbReference type="PANTHER" id="PTHR38011">
    <property type="entry name" value="DIHYDROFOLATE REDUCTASE FAMILY PROTEIN (AFU_ORTHOLOGUE AFUA_8G06820)"/>
    <property type="match status" value="1"/>
</dbReference>
<sequence length="183" mass="19631">MGFIKSSLFISLDGVIEAPETWHFPYFDDQMGAVVGELMTEAEATLLGRHTYEGFASYWPDADPADPMTKTMNSARKYVVSSTLTEATWENSSLINGDVAAELTRLKAGTRLGTTGSAALVRWMLAQGLVDELHLLVHPIVVGHGAKLFTEGDTVPLKLLSSTTFEGTGVVHLVYTGADAPAA</sequence>
<dbReference type="RefSeq" id="WP_024935288.1">
    <property type="nucleotide sequence ID" value="NZ_CP083237.1"/>
</dbReference>
<dbReference type="Proteomes" id="UP000183413">
    <property type="component" value="Unassembled WGS sequence"/>
</dbReference>